<dbReference type="InterPro" id="IPR038218">
    <property type="entry name" value="YuzD-like_sp"/>
</dbReference>
<evidence type="ECO:0000313" key="1">
    <source>
        <dbReference type="EMBL" id="MDW9213115.1"/>
    </source>
</evidence>
<organism evidence="1 2">
    <name type="scientific">Bacillus thuringiensis serovar toumanoffi</name>
    <dbReference type="NCBI Taxonomy" id="180862"/>
    <lineage>
        <taxon>Bacteria</taxon>
        <taxon>Bacillati</taxon>
        <taxon>Bacillota</taxon>
        <taxon>Bacilli</taxon>
        <taxon>Bacillales</taxon>
        <taxon>Bacillaceae</taxon>
        <taxon>Bacillus</taxon>
        <taxon>Bacillus cereus group</taxon>
    </lineage>
</organism>
<dbReference type="AlphaFoldDB" id="A0ABD5I7Z0"/>
<dbReference type="Proteomes" id="UP001272716">
    <property type="component" value="Unassembled WGS sequence"/>
</dbReference>
<proteinExistence type="predicted"/>
<sequence>MMCLCNKTSEYTVGTRSGGEEMVNVQVYGTKVICASCVGMPSSTETFEWLQAAIGRKYEGQENKFNFEYIDFQEEQEDEDKKAFAERVVEEDLFYPVVLVNGEIVGEGNPRLKDVYEEIEKYL</sequence>
<comment type="caution">
    <text evidence="1">The sequence shown here is derived from an EMBL/GenBank/DDBJ whole genome shotgun (WGS) entry which is preliminary data.</text>
</comment>
<reference evidence="1 2" key="1">
    <citation type="submission" date="2023-10" db="EMBL/GenBank/DDBJ databases">
        <title>Draft Genome Sequence of Bacillus thuringiensis serovar. toumanoffi 4059: Identification of a Novel Cry Protein Candidate.</title>
        <authorList>
            <person name="Murdoch R.W."/>
            <person name="Gemler B."/>
            <person name="Heater B.S."/>
        </authorList>
    </citation>
    <scope>NUCLEOTIDE SEQUENCE [LARGE SCALE GENOMIC DNA]</scope>
    <source>
        <strain evidence="1 2">4059</strain>
    </source>
</reference>
<dbReference type="EMBL" id="JAWQCK010000007">
    <property type="protein sequence ID" value="MDW9213115.1"/>
    <property type="molecule type" value="Genomic_DNA"/>
</dbReference>
<dbReference type="PIRSF" id="PIRSF010603">
    <property type="entry name" value="UCP010603"/>
    <property type="match status" value="1"/>
</dbReference>
<accession>A0ABD5I7Z0</accession>
<protein>
    <submittedName>
        <fullName evidence="1">Disulfide oxidoreductase</fullName>
    </submittedName>
</protein>
<dbReference type="Gene3D" id="3.40.30.30">
    <property type="entry name" value="Hypothetical protein sa0798"/>
    <property type="match status" value="1"/>
</dbReference>
<name>A0ABD5I7Z0_BACTU</name>
<dbReference type="Pfam" id="PF07315">
    <property type="entry name" value="DUF1462"/>
    <property type="match status" value="1"/>
</dbReference>
<dbReference type="InterPro" id="IPR036249">
    <property type="entry name" value="Thioredoxin-like_sf"/>
</dbReference>
<gene>
    <name evidence="1" type="primary">yuzD</name>
    <name evidence="1" type="ORF">BTTOUR_30700</name>
</gene>
<evidence type="ECO:0000313" key="2">
    <source>
        <dbReference type="Proteomes" id="UP001272716"/>
    </source>
</evidence>
<dbReference type="InterPro" id="IPR009190">
    <property type="entry name" value="DUF1462"/>
</dbReference>
<dbReference type="SUPFAM" id="SSF52833">
    <property type="entry name" value="Thioredoxin-like"/>
    <property type="match status" value="1"/>
</dbReference>